<dbReference type="Proteomes" id="UP000004319">
    <property type="component" value="Unassembled WGS sequence"/>
</dbReference>
<accession>F7VJ10</accession>
<proteinExistence type="predicted"/>
<evidence type="ECO:0000313" key="2">
    <source>
        <dbReference type="EMBL" id="GAA10355.1"/>
    </source>
</evidence>
<gene>
    <name evidence="2" type="ORF">ATPR_3359</name>
</gene>
<sequence length="46" mass="4854">MLPAPPVLTSRHADPVTKTRSSSTNAPVCSGSGSPTGWRQLQILHN</sequence>
<evidence type="ECO:0000256" key="1">
    <source>
        <dbReference type="SAM" id="MobiDB-lite"/>
    </source>
</evidence>
<protein>
    <submittedName>
        <fullName evidence="2">Uncharacterized protein</fullName>
    </submittedName>
</protein>
<feature type="region of interest" description="Disordered" evidence="1">
    <location>
        <begin position="1"/>
        <end position="46"/>
    </location>
</feature>
<evidence type="ECO:0000313" key="3">
    <source>
        <dbReference type="Proteomes" id="UP000004319"/>
    </source>
</evidence>
<reference evidence="2 3" key="1">
    <citation type="journal article" date="2011" name="Biochem. Biophys. Res. Commun.">
        <title>Increased number of Arginine-based salt bridges contributes to the thermotolerance of thermotolerant acetic acid bacteria, Acetobacter tropicalis SKU1100.</title>
        <authorList>
            <person name="Matsutani M."/>
            <person name="Hirakawa H."/>
            <person name="Nishikura M."/>
            <person name="Soemphol W."/>
            <person name="Ali I.A.I."/>
            <person name="Yakushi T."/>
            <person name="Matsushita K."/>
        </authorList>
    </citation>
    <scope>NUCLEOTIDE SEQUENCE [LARGE SCALE GENOMIC DNA]</scope>
    <source>
        <strain evidence="2 3">NBRC 101654</strain>
    </source>
</reference>
<name>F7VJ10_9PROT</name>
<dbReference type="EMBL" id="BABS01000229">
    <property type="protein sequence ID" value="GAA10355.1"/>
    <property type="molecule type" value="Genomic_DNA"/>
</dbReference>
<comment type="caution">
    <text evidence="2">The sequence shown here is derived from an EMBL/GenBank/DDBJ whole genome shotgun (WGS) entry which is preliminary data.</text>
</comment>
<feature type="compositionally biased region" description="Polar residues" evidence="1">
    <location>
        <begin position="18"/>
        <end position="46"/>
    </location>
</feature>
<dbReference type="AlphaFoldDB" id="F7VJ10"/>
<organism evidence="2 3">
    <name type="scientific">Acetobacter tropicalis NBRC 101654</name>
    <dbReference type="NCBI Taxonomy" id="749388"/>
    <lineage>
        <taxon>Bacteria</taxon>
        <taxon>Pseudomonadati</taxon>
        <taxon>Pseudomonadota</taxon>
        <taxon>Alphaproteobacteria</taxon>
        <taxon>Acetobacterales</taxon>
        <taxon>Acetobacteraceae</taxon>
        <taxon>Acetobacter</taxon>
    </lineage>
</organism>